<evidence type="ECO:0000256" key="2">
    <source>
        <dbReference type="ARBA" id="ARBA00023163"/>
    </source>
</evidence>
<dbReference type="SUPFAM" id="SSF46689">
    <property type="entry name" value="Homeodomain-like"/>
    <property type="match status" value="1"/>
</dbReference>
<comment type="caution">
    <text evidence="4">The sequence shown here is derived from an EMBL/GenBank/DDBJ whole genome shotgun (WGS) entry which is preliminary data.</text>
</comment>
<keyword evidence="5" id="KW-1185">Reference proteome</keyword>
<evidence type="ECO:0000313" key="5">
    <source>
        <dbReference type="Proteomes" id="UP000265926"/>
    </source>
</evidence>
<dbReference type="OrthoDB" id="1121268at2"/>
<keyword evidence="1" id="KW-0805">Transcription regulation</keyword>
<organism evidence="4 5">
    <name type="scientific">Maribellus luteus</name>
    <dbReference type="NCBI Taxonomy" id="2305463"/>
    <lineage>
        <taxon>Bacteria</taxon>
        <taxon>Pseudomonadati</taxon>
        <taxon>Bacteroidota</taxon>
        <taxon>Bacteroidia</taxon>
        <taxon>Marinilabiliales</taxon>
        <taxon>Prolixibacteraceae</taxon>
        <taxon>Maribellus</taxon>
    </lineage>
</organism>
<proteinExistence type="predicted"/>
<dbReference type="SMART" id="SM00342">
    <property type="entry name" value="HTH_ARAC"/>
    <property type="match status" value="1"/>
</dbReference>
<dbReference type="GO" id="GO:0003700">
    <property type="term" value="F:DNA-binding transcription factor activity"/>
    <property type="evidence" value="ECO:0007669"/>
    <property type="project" value="InterPro"/>
</dbReference>
<evidence type="ECO:0000259" key="3">
    <source>
        <dbReference type="PROSITE" id="PS01124"/>
    </source>
</evidence>
<dbReference type="AlphaFoldDB" id="A0A399T355"/>
<gene>
    <name evidence="4" type="ORF">D1614_08755</name>
</gene>
<reference evidence="4 5" key="1">
    <citation type="submission" date="2018-08" db="EMBL/GenBank/DDBJ databases">
        <title>Pallidiluteibacterium maritimus gen. nov., sp. nov., isolated from coastal sediment.</title>
        <authorList>
            <person name="Zhou L.Y."/>
        </authorList>
    </citation>
    <scope>NUCLEOTIDE SEQUENCE [LARGE SCALE GENOMIC DNA]</scope>
    <source>
        <strain evidence="4 5">XSD2</strain>
    </source>
</reference>
<name>A0A399T355_9BACT</name>
<protein>
    <submittedName>
        <fullName evidence="4">AraC family transcriptional regulator</fullName>
    </submittedName>
</protein>
<evidence type="ECO:0000313" key="4">
    <source>
        <dbReference type="EMBL" id="RIJ48617.1"/>
    </source>
</evidence>
<dbReference type="InterPro" id="IPR018060">
    <property type="entry name" value="HTH_AraC"/>
</dbReference>
<keyword evidence="2" id="KW-0804">Transcription</keyword>
<evidence type="ECO:0000256" key="1">
    <source>
        <dbReference type="ARBA" id="ARBA00023015"/>
    </source>
</evidence>
<dbReference type="Pfam" id="PF12833">
    <property type="entry name" value="HTH_18"/>
    <property type="match status" value="1"/>
</dbReference>
<sequence>MPTINYTPILPEHVYVGLAENIEANPDARKLTDVVLENKSGGNNYIDVFAGLVRRYGKRQANDYAQMMGAEFRHFDGAVRCLTGMSAHGWVNEYLRLVACDLVAKTTLNFKEIGKILGFSQSSFSQFFKAYAHMQPWEYRSLKKHGKKQNFFF</sequence>
<dbReference type="EMBL" id="QWGR01000004">
    <property type="protein sequence ID" value="RIJ48617.1"/>
    <property type="molecule type" value="Genomic_DNA"/>
</dbReference>
<feature type="domain" description="HTH araC/xylS-type" evidence="3">
    <location>
        <begin position="62"/>
        <end position="142"/>
    </location>
</feature>
<dbReference type="GO" id="GO:0043565">
    <property type="term" value="F:sequence-specific DNA binding"/>
    <property type="evidence" value="ECO:0007669"/>
    <property type="project" value="InterPro"/>
</dbReference>
<dbReference type="InterPro" id="IPR009057">
    <property type="entry name" value="Homeodomain-like_sf"/>
</dbReference>
<dbReference type="Proteomes" id="UP000265926">
    <property type="component" value="Unassembled WGS sequence"/>
</dbReference>
<dbReference type="Gene3D" id="1.10.10.60">
    <property type="entry name" value="Homeodomain-like"/>
    <property type="match status" value="1"/>
</dbReference>
<dbReference type="PROSITE" id="PS01124">
    <property type="entry name" value="HTH_ARAC_FAMILY_2"/>
    <property type="match status" value="1"/>
</dbReference>
<accession>A0A399T355</accession>
<dbReference type="RefSeq" id="WP_119437537.1">
    <property type="nucleotide sequence ID" value="NZ_QWGR01000004.1"/>
</dbReference>